<dbReference type="SUPFAM" id="SSF53383">
    <property type="entry name" value="PLP-dependent transferases"/>
    <property type="match status" value="1"/>
</dbReference>
<dbReference type="GO" id="GO:0016829">
    <property type="term" value="F:lyase activity"/>
    <property type="evidence" value="ECO:0007669"/>
    <property type="project" value="UniProtKB-KW"/>
</dbReference>
<keyword evidence="5" id="KW-1185">Reference proteome</keyword>
<sequence>MQSSHEKYQLKEVINASGKMTILGVSKVSKNVQNAQIEGGNNFYEMSELMSQTGRYIAKLVGSEGAQVVSSASAGIAQSVAAVIGKGSRYHLYHPYEDRGEAREIIIPKGHNVDYGTGIDLMIAQGGGKVVEAGYANRCTSEDIEMMITDKTAAILYVKSHHTVQKSMLAIQEAIEVAHRHNLPLILDAAAEEELSYYVELGADLIIFSGAKAIEGPSSGLVVGKQPYMEWVSLQSLGMARSMKIGKENVLGFTQAIEDYLANGSEDGESMKHRLIPFLEDLNTVPGITATCVQDGAGREIYRAEVKVAENLNAKEIIGDLKAESPAVYTREYRANNGIIEFDIRAVSKNEMNKIVDRLREIVAK</sequence>
<evidence type="ECO:0000256" key="2">
    <source>
        <dbReference type="ARBA" id="ARBA00022898"/>
    </source>
</evidence>
<dbReference type="EMBL" id="JAPDSH010000001">
    <property type="protein sequence ID" value="MDF0478713.1"/>
    <property type="molecule type" value="Genomic_DNA"/>
</dbReference>
<dbReference type="InterPro" id="IPR015424">
    <property type="entry name" value="PyrdxlP-dep_Trfase"/>
</dbReference>
<protein>
    <submittedName>
        <fullName evidence="4">DgaE family pyridoxal phosphate-dependent ammonia lyase</fullName>
    </submittedName>
</protein>
<dbReference type="PANTHER" id="PTHR32328">
    <property type="entry name" value="L-SERYL-TRNA(SEC) SELENIUM TRANSFERASE"/>
    <property type="match status" value="1"/>
</dbReference>
<dbReference type="Gene3D" id="3.40.640.10">
    <property type="entry name" value="Type I PLP-dependent aspartate aminotransferase-like (Major domain)"/>
    <property type="match status" value="1"/>
</dbReference>
<name>A0ABT5WY75_9ENTE</name>
<gene>
    <name evidence="4" type="ORF">OL233_00305</name>
</gene>
<dbReference type="InterPro" id="IPR006337">
    <property type="entry name" value="DgaE-like"/>
</dbReference>
<reference evidence="4" key="1">
    <citation type="submission" date="2022-10" db="EMBL/GenBank/DDBJ databases">
        <title>Vagococcus sp. isolated from poultry meat.</title>
        <authorList>
            <person name="Johansson P."/>
            <person name="Bjorkroth J."/>
        </authorList>
    </citation>
    <scope>NUCLEOTIDE SEQUENCE</scope>
    <source>
        <strain evidence="4">PNs007</strain>
    </source>
</reference>
<evidence type="ECO:0000256" key="3">
    <source>
        <dbReference type="ARBA" id="ARBA00044507"/>
    </source>
</evidence>
<evidence type="ECO:0000313" key="4">
    <source>
        <dbReference type="EMBL" id="MDF0478713.1"/>
    </source>
</evidence>
<keyword evidence="2" id="KW-0663">Pyridoxal phosphate</keyword>
<accession>A0ABT5WY75</accession>
<keyword evidence="4" id="KW-0456">Lyase</keyword>
<dbReference type="InterPro" id="IPR015421">
    <property type="entry name" value="PyrdxlP-dep_Trfase_major"/>
</dbReference>
<dbReference type="RefSeq" id="WP_275470387.1">
    <property type="nucleotide sequence ID" value="NZ_JAPDSH010000001.1"/>
</dbReference>
<dbReference type="PANTHER" id="PTHR32328:SF0">
    <property type="entry name" value="L-SERYL-TRNA(SEC) SELENIUM TRANSFERASE"/>
    <property type="match status" value="1"/>
</dbReference>
<organism evidence="4 5">
    <name type="scientific">Vagococcus proximus</name>
    <dbReference type="NCBI Taxonomy" id="2991417"/>
    <lineage>
        <taxon>Bacteria</taxon>
        <taxon>Bacillati</taxon>
        <taxon>Bacillota</taxon>
        <taxon>Bacilli</taxon>
        <taxon>Lactobacillales</taxon>
        <taxon>Enterococcaceae</taxon>
        <taxon>Vagococcus</taxon>
    </lineage>
</organism>
<dbReference type="NCBIfam" id="TIGR01437">
    <property type="entry name" value="selA_rel"/>
    <property type="match status" value="1"/>
</dbReference>
<evidence type="ECO:0000313" key="5">
    <source>
        <dbReference type="Proteomes" id="UP001147148"/>
    </source>
</evidence>
<dbReference type="Pfam" id="PF03841">
    <property type="entry name" value="SelA"/>
    <property type="match status" value="1"/>
</dbReference>
<dbReference type="Proteomes" id="UP001147148">
    <property type="component" value="Unassembled WGS sequence"/>
</dbReference>
<dbReference type="InterPro" id="IPR018319">
    <property type="entry name" value="SelA-like"/>
</dbReference>
<comment type="similarity">
    <text evidence="3">Belongs to the SelA family.</text>
</comment>
<evidence type="ECO:0000256" key="1">
    <source>
        <dbReference type="ARBA" id="ARBA00001933"/>
    </source>
</evidence>
<comment type="cofactor">
    <cofactor evidence="1">
        <name>pyridoxal 5'-phosphate</name>
        <dbReference type="ChEBI" id="CHEBI:597326"/>
    </cofactor>
</comment>
<comment type="caution">
    <text evidence="4">The sequence shown here is derived from an EMBL/GenBank/DDBJ whole genome shotgun (WGS) entry which is preliminary data.</text>
</comment>
<proteinExistence type="inferred from homology"/>